<evidence type="ECO:0000313" key="5">
    <source>
        <dbReference type="Proteomes" id="UP000041254"/>
    </source>
</evidence>
<keyword evidence="5" id="KW-1185">Reference proteome</keyword>
<dbReference type="GO" id="GO:0030422">
    <property type="term" value="P:siRNA processing"/>
    <property type="evidence" value="ECO:0007669"/>
    <property type="project" value="TreeGrafter"/>
</dbReference>
<dbReference type="PhylomeDB" id="A0A0G4EAH3"/>
<dbReference type="InterPro" id="IPR007855">
    <property type="entry name" value="RDRP"/>
</dbReference>
<name>A0A0G4EAH3_VITBC</name>
<dbReference type="InterPro" id="IPR000504">
    <property type="entry name" value="RRM_dom"/>
</dbReference>
<reference evidence="4 5" key="1">
    <citation type="submission" date="2014-11" db="EMBL/GenBank/DDBJ databases">
        <authorList>
            <person name="Zhu J."/>
            <person name="Qi W."/>
            <person name="Song R."/>
        </authorList>
    </citation>
    <scope>NUCLEOTIDE SEQUENCE [LARGE SCALE GENOMIC DNA]</scope>
</reference>
<comment type="similarity">
    <text evidence="2">Belongs to the RdRP family.</text>
</comment>
<dbReference type="Pfam" id="PF05183">
    <property type="entry name" value="RdRP"/>
    <property type="match status" value="1"/>
</dbReference>
<evidence type="ECO:0000259" key="3">
    <source>
        <dbReference type="PROSITE" id="PS50102"/>
    </source>
</evidence>
<dbReference type="InterPro" id="IPR012677">
    <property type="entry name" value="Nucleotide-bd_a/b_plait_sf"/>
</dbReference>
<dbReference type="EMBL" id="CDMY01000091">
    <property type="protein sequence ID" value="CEL92610.1"/>
    <property type="molecule type" value="Genomic_DNA"/>
</dbReference>
<dbReference type="PANTHER" id="PTHR23079:SF55">
    <property type="entry name" value="RNA-DIRECTED RNA POLYMERASE"/>
    <property type="match status" value="1"/>
</dbReference>
<evidence type="ECO:0000256" key="1">
    <source>
        <dbReference type="PROSITE-ProRule" id="PRU00176"/>
    </source>
</evidence>
<keyword evidence="2" id="KW-0548">Nucleotidyltransferase</keyword>
<comment type="catalytic activity">
    <reaction evidence="2">
        <text>RNA(n) + a ribonucleoside 5'-triphosphate = RNA(n+1) + diphosphate</text>
        <dbReference type="Rhea" id="RHEA:21248"/>
        <dbReference type="Rhea" id="RHEA-COMP:14527"/>
        <dbReference type="Rhea" id="RHEA-COMP:17342"/>
        <dbReference type="ChEBI" id="CHEBI:33019"/>
        <dbReference type="ChEBI" id="CHEBI:61557"/>
        <dbReference type="ChEBI" id="CHEBI:140395"/>
        <dbReference type="EC" id="2.7.7.48"/>
    </reaction>
</comment>
<accession>A0A0G4EAH3</accession>
<feature type="domain" description="RRM" evidence="3">
    <location>
        <begin position="46"/>
        <end position="125"/>
    </location>
</feature>
<dbReference type="InterPro" id="IPR057596">
    <property type="entry name" value="RDRP_core"/>
</dbReference>
<organism evidence="4 5">
    <name type="scientific">Vitrella brassicaformis (strain CCMP3155)</name>
    <dbReference type="NCBI Taxonomy" id="1169540"/>
    <lineage>
        <taxon>Eukaryota</taxon>
        <taxon>Sar</taxon>
        <taxon>Alveolata</taxon>
        <taxon>Colpodellida</taxon>
        <taxon>Vitrellaceae</taxon>
        <taxon>Vitrella</taxon>
    </lineage>
</organism>
<dbReference type="GO" id="GO:0031380">
    <property type="term" value="C:nuclear RNA-directed RNA polymerase complex"/>
    <property type="evidence" value="ECO:0007669"/>
    <property type="project" value="TreeGrafter"/>
</dbReference>
<dbReference type="PROSITE" id="PS50102">
    <property type="entry name" value="RRM"/>
    <property type="match status" value="1"/>
</dbReference>
<proteinExistence type="inferred from homology"/>
<keyword evidence="2" id="KW-0696">RNA-directed RNA polymerase</keyword>
<dbReference type="PANTHER" id="PTHR23079">
    <property type="entry name" value="RNA-DEPENDENT RNA POLYMERASE"/>
    <property type="match status" value="1"/>
</dbReference>
<keyword evidence="1 2" id="KW-0694">RNA-binding</keyword>
<evidence type="ECO:0000313" key="4">
    <source>
        <dbReference type="EMBL" id="CEL92610.1"/>
    </source>
</evidence>
<keyword evidence="2" id="KW-0808">Transferase</keyword>
<dbReference type="GO" id="GO:0003968">
    <property type="term" value="F:RNA-directed RNA polymerase activity"/>
    <property type="evidence" value="ECO:0007669"/>
    <property type="project" value="UniProtKB-KW"/>
</dbReference>
<dbReference type="InterPro" id="IPR035979">
    <property type="entry name" value="RBD_domain_sf"/>
</dbReference>
<evidence type="ECO:0000256" key="2">
    <source>
        <dbReference type="RuleBase" id="RU363098"/>
    </source>
</evidence>
<sequence length="683" mass="76657">MAARRQQRVSRGREYADISGLVKEDGQHGVTERSELAYEGIEQSSGTVLVGDLPSDVFVQQLRETAVEGRRSFGSFGEIDEIYLSGRRTAAIRYYSKDSAQHAVHQLRSASVGTFGALDVRLADEEPDRNRSQRTAAVFGAHLLIGNMVKPDTIETYHTIHPEDENSRDFSVGAPDPSGRIAVFFCLTRRTLRIAFKERHTHRTYKLEWQFHQVRLRPFVTNTTTTTTTTTATDNDLHLAIVYTCPPKVYRDLNPSDVDLTLSSDAKDWRRVEWVRVTDPWHIGGADEAPQGGGHGRHGVTALEVSWCVVCVCPGKKAHFESHIAPSLLKAGLLQGTHDSRDGRLRYAVDPSPVVRVVDRASEVEQITKEIHRVSKSLLKRKDGFVLLAQYHQLITNGILQGSNAVEPSFVREGLLEPDTSSQIISFALDSMFRRARPSTDPKQDFDKAARWARSNLGLISTPIKCPDHCVRVIHVQVTPLKVVVGGEYIEQSNRVLRHFCTHTDQFMRVSFVDEDLGSIYGDDPQWMIFAQKRLRHVLEAGIRVPGLQHTYRFLGCSSSQLRTNASWFFASSSRLSLEDVERFLGDFSGIDTPGKYVKAQGLPFSSTRSGIHVPMEQVLVEADVTRPIDPDFPQKGTYEFTDGCGVIHPSLMSEIWEAEHLADKPCAIQVRRIRCTARQMDL</sequence>
<dbReference type="OrthoDB" id="1602082at2759"/>
<dbReference type="VEuPathDB" id="CryptoDB:Vbra_6888"/>
<gene>
    <name evidence="4" type="ORF">Vbra_6888</name>
</gene>
<dbReference type="GO" id="GO:0003723">
    <property type="term" value="F:RNA binding"/>
    <property type="evidence" value="ECO:0007669"/>
    <property type="project" value="UniProtKB-UniRule"/>
</dbReference>
<dbReference type="InParanoid" id="A0A0G4EAH3"/>
<dbReference type="Gene3D" id="3.30.70.330">
    <property type="match status" value="1"/>
</dbReference>
<protein>
    <recommendedName>
        <fullName evidence="2">RNA-dependent RNA polymerase</fullName>
        <ecNumber evidence="2">2.7.7.48</ecNumber>
    </recommendedName>
</protein>
<dbReference type="EC" id="2.7.7.48" evidence="2"/>
<dbReference type="SUPFAM" id="SSF54928">
    <property type="entry name" value="RNA-binding domain, RBD"/>
    <property type="match status" value="1"/>
</dbReference>
<dbReference type="Proteomes" id="UP000041254">
    <property type="component" value="Unassembled WGS sequence"/>
</dbReference>
<dbReference type="AlphaFoldDB" id="A0A0G4EAH3"/>